<dbReference type="InterPro" id="IPR051257">
    <property type="entry name" value="Diverse_CBS-Domain"/>
</dbReference>
<feature type="domain" description="CBS" evidence="3">
    <location>
        <begin position="72"/>
        <end position="129"/>
    </location>
</feature>
<evidence type="ECO:0000313" key="5">
    <source>
        <dbReference type="Proteomes" id="UP001205748"/>
    </source>
</evidence>
<keyword evidence="1 2" id="KW-0129">CBS domain</keyword>
<dbReference type="Pfam" id="PF00571">
    <property type="entry name" value="CBS"/>
    <property type="match status" value="2"/>
</dbReference>
<dbReference type="CDD" id="cd04622">
    <property type="entry name" value="CBS_pair_HRP1_like"/>
    <property type="match status" value="1"/>
</dbReference>
<dbReference type="PROSITE" id="PS51371">
    <property type="entry name" value="CBS"/>
    <property type="match status" value="2"/>
</dbReference>
<name>A0AAE3HCF8_9FIRM</name>
<proteinExistence type="predicted"/>
<dbReference type="InterPro" id="IPR046342">
    <property type="entry name" value="CBS_dom_sf"/>
</dbReference>
<organism evidence="4 5">
    <name type="scientific">Irregularibacter muris</name>
    <dbReference type="NCBI Taxonomy" id="1796619"/>
    <lineage>
        <taxon>Bacteria</taxon>
        <taxon>Bacillati</taxon>
        <taxon>Bacillota</taxon>
        <taxon>Clostridia</taxon>
        <taxon>Eubacteriales</taxon>
        <taxon>Eubacteriaceae</taxon>
        <taxon>Irregularibacter</taxon>
    </lineage>
</organism>
<protein>
    <submittedName>
        <fullName evidence="4">CBS domain-containing protein</fullName>
    </submittedName>
</protein>
<evidence type="ECO:0000259" key="3">
    <source>
        <dbReference type="PROSITE" id="PS51371"/>
    </source>
</evidence>
<dbReference type="PANTHER" id="PTHR43080:SF2">
    <property type="entry name" value="CBS DOMAIN-CONTAINING PROTEIN"/>
    <property type="match status" value="1"/>
</dbReference>
<feature type="domain" description="CBS" evidence="3">
    <location>
        <begin position="7"/>
        <end position="63"/>
    </location>
</feature>
<keyword evidence="5" id="KW-1185">Reference proteome</keyword>
<evidence type="ECO:0000256" key="2">
    <source>
        <dbReference type="PROSITE-ProRule" id="PRU00703"/>
    </source>
</evidence>
<dbReference type="RefSeq" id="WP_257529198.1">
    <property type="nucleotide sequence ID" value="NZ_JANKAS010000001.1"/>
</dbReference>
<dbReference type="SMART" id="SM00116">
    <property type="entry name" value="CBS"/>
    <property type="match status" value="2"/>
</dbReference>
<evidence type="ECO:0000256" key="1">
    <source>
        <dbReference type="ARBA" id="ARBA00023122"/>
    </source>
</evidence>
<gene>
    <name evidence="4" type="ORF">NSA47_02085</name>
</gene>
<dbReference type="EMBL" id="JANKAS010000001">
    <property type="protein sequence ID" value="MCR1897777.1"/>
    <property type="molecule type" value="Genomic_DNA"/>
</dbReference>
<evidence type="ECO:0000313" key="4">
    <source>
        <dbReference type="EMBL" id="MCR1897777.1"/>
    </source>
</evidence>
<dbReference type="Gene3D" id="3.10.580.10">
    <property type="entry name" value="CBS-domain"/>
    <property type="match status" value="1"/>
</dbReference>
<reference evidence="4" key="1">
    <citation type="submission" date="2022-07" db="EMBL/GenBank/DDBJ databases">
        <title>Enhanced cultured diversity of the mouse gut microbiota enables custom-made synthetic communities.</title>
        <authorList>
            <person name="Afrizal A."/>
        </authorList>
    </citation>
    <scope>NUCLEOTIDE SEQUENCE</scope>
    <source>
        <strain evidence="4">DSM 28593</strain>
    </source>
</reference>
<dbReference type="Proteomes" id="UP001205748">
    <property type="component" value="Unassembled WGS sequence"/>
</dbReference>
<dbReference type="InterPro" id="IPR000644">
    <property type="entry name" value="CBS_dom"/>
</dbReference>
<dbReference type="SUPFAM" id="SSF54631">
    <property type="entry name" value="CBS-domain pair"/>
    <property type="match status" value="1"/>
</dbReference>
<sequence length="143" mass="15451">MKLKDIMTTNVKYVTTQDNITNAAKVMENLNVGVVPVCEGERPIGMITDRDIVLRNVAKGTDYNNTSVGDIMSNGVIYGTPGMDVHEAASLMAENQIRRLPVVEDGKIVGIVSIGDLSLQDKLIDNAGEALSNISQPSQPNMY</sequence>
<dbReference type="PANTHER" id="PTHR43080">
    <property type="entry name" value="CBS DOMAIN-CONTAINING PROTEIN CBSX3, MITOCHONDRIAL"/>
    <property type="match status" value="1"/>
</dbReference>
<comment type="caution">
    <text evidence="4">The sequence shown here is derived from an EMBL/GenBank/DDBJ whole genome shotgun (WGS) entry which is preliminary data.</text>
</comment>
<dbReference type="AlphaFoldDB" id="A0AAE3HCF8"/>
<accession>A0AAE3HCF8</accession>